<gene>
    <name evidence="9" type="ORF">AN477_11910</name>
</gene>
<evidence type="ECO:0000256" key="3">
    <source>
        <dbReference type="ARBA" id="ARBA00022628"/>
    </source>
</evidence>
<feature type="domain" description="B12-binding" evidence="7">
    <location>
        <begin position="4"/>
        <end position="135"/>
    </location>
</feature>
<evidence type="ECO:0000256" key="1">
    <source>
        <dbReference type="ARBA" id="ARBA00001922"/>
    </source>
</evidence>
<dbReference type="STRING" id="471514.AN477_11910"/>
<keyword evidence="3" id="KW-0846">Cobalamin</keyword>
<dbReference type="Pfam" id="PF13669">
    <property type="entry name" value="Glyoxalase_4"/>
    <property type="match status" value="1"/>
</dbReference>
<accession>A0A0P9CCX2</accession>
<evidence type="ECO:0000256" key="2">
    <source>
        <dbReference type="ARBA" id="ARBA00009308"/>
    </source>
</evidence>
<dbReference type="Proteomes" id="UP000050482">
    <property type="component" value="Unassembled WGS sequence"/>
</dbReference>
<dbReference type="GO" id="GO:0046872">
    <property type="term" value="F:metal ion binding"/>
    <property type="evidence" value="ECO:0007669"/>
    <property type="project" value="UniProtKB-KW"/>
</dbReference>
<dbReference type="AlphaFoldDB" id="A0A0P9CCX2"/>
<dbReference type="PROSITE" id="PS51819">
    <property type="entry name" value="VOC"/>
    <property type="match status" value="1"/>
</dbReference>
<dbReference type="InterPro" id="IPR029068">
    <property type="entry name" value="Glyas_Bleomycin-R_OHBP_Dase"/>
</dbReference>
<dbReference type="CDD" id="cd07249">
    <property type="entry name" value="MMCE"/>
    <property type="match status" value="1"/>
</dbReference>
<evidence type="ECO:0000259" key="8">
    <source>
        <dbReference type="PROSITE" id="PS51819"/>
    </source>
</evidence>
<dbReference type="InterPro" id="IPR017515">
    <property type="entry name" value="MeMalonyl-CoA_epimerase"/>
</dbReference>
<reference evidence="9 10" key="1">
    <citation type="submission" date="2015-09" db="EMBL/GenBank/DDBJ databases">
        <title>Draft genome sequence of Alicyclobacillus ferrooxydans DSM 22381.</title>
        <authorList>
            <person name="Hemp J."/>
        </authorList>
    </citation>
    <scope>NUCLEOTIDE SEQUENCE [LARGE SCALE GENOMIC DNA]</scope>
    <source>
        <strain evidence="9 10">TC-34</strain>
    </source>
</reference>
<protein>
    <submittedName>
        <fullName evidence="9">Methylmalonyl-CoA epimerase</fullName>
    </submittedName>
</protein>
<evidence type="ECO:0000313" key="9">
    <source>
        <dbReference type="EMBL" id="KPV43512.1"/>
    </source>
</evidence>
<comment type="caution">
    <text evidence="9">The sequence shown here is derived from an EMBL/GenBank/DDBJ whole genome shotgun (WGS) entry which is preliminary data.</text>
</comment>
<dbReference type="RefSeq" id="WP_054969380.1">
    <property type="nucleotide sequence ID" value="NZ_LJCO01000048.1"/>
</dbReference>
<keyword evidence="5" id="KW-0413">Isomerase</keyword>
<dbReference type="OrthoDB" id="9788468at2"/>
<dbReference type="InterPro" id="IPR018146">
    <property type="entry name" value="Glyoxalase_1_CS"/>
</dbReference>
<dbReference type="Gene3D" id="3.40.50.280">
    <property type="entry name" value="Cobalamin-binding domain"/>
    <property type="match status" value="1"/>
</dbReference>
<dbReference type="SUPFAM" id="SSF52242">
    <property type="entry name" value="Cobalamin (vitamin B12)-binding domain"/>
    <property type="match status" value="1"/>
</dbReference>
<evidence type="ECO:0000256" key="5">
    <source>
        <dbReference type="ARBA" id="ARBA00023235"/>
    </source>
</evidence>
<dbReference type="CDD" id="cd02071">
    <property type="entry name" value="MM_CoA_mut_B12_BD"/>
    <property type="match status" value="1"/>
</dbReference>
<dbReference type="InterPro" id="IPR006158">
    <property type="entry name" value="Cobalamin-bd"/>
</dbReference>
<dbReference type="PANTHER" id="PTHR43048:SF3">
    <property type="entry name" value="METHYLMALONYL-COA EPIMERASE, MITOCHONDRIAL"/>
    <property type="match status" value="1"/>
</dbReference>
<dbReference type="EMBL" id="LJCO01000048">
    <property type="protein sequence ID" value="KPV43512.1"/>
    <property type="molecule type" value="Genomic_DNA"/>
</dbReference>
<dbReference type="InterPro" id="IPR036724">
    <property type="entry name" value="Cobalamin-bd_sf"/>
</dbReference>
<dbReference type="NCBIfam" id="TIGR00640">
    <property type="entry name" value="acid_CoA_mut_C"/>
    <property type="match status" value="1"/>
</dbReference>
<proteinExistence type="inferred from homology"/>
<dbReference type="GO" id="GO:0031419">
    <property type="term" value="F:cobalamin binding"/>
    <property type="evidence" value="ECO:0007669"/>
    <property type="project" value="UniProtKB-KW"/>
</dbReference>
<keyword evidence="6" id="KW-0170">Cobalt</keyword>
<dbReference type="PROSITE" id="PS00934">
    <property type="entry name" value="GLYOXALASE_I_1"/>
    <property type="match status" value="1"/>
</dbReference>
<dbReference type="SUPFAM" id="SSF54593">
    <property type="entry name" value="Glyoxalase/Bleomycin resistance protein/Dihydroxybiphenyl dioxygenase"/>
    <property type="match status" value="1"/>
</dbReference>
<keyword evidence="10" id="KW-1185">Reference proteome</keyword>
<evidence type="ECO:0000313" key="10">
    <source>
        <dbReference type="Proteomes" id="UP000050482"/>
    </source>
</evidence>
<dbReference type="GO" id="GO:0046491">
    <property type="term" value="P:L-methylmalonyl-CoA metabolic process"/>
    <property type="evidence" value="ECO:0007669"/>
    <property type="project" value="TreeGrafter"/>
</dbReference>
<dbReference type="GO" id="GO:0004493">
    <property type="term" value="F:methylmalonyl-CoA epimerase activity"/>
    <property type="evidence" value="ECO:0007669"/>
    <property type="project" value="TreeGrafter"/>
</dbReference>
<dbReference type="PANTHER" id="PTHR43048">
    <property type="entry name" value="METHYLMALONYL-COA EPIMERASE"/>
    <property type="match status" value="1"/>
</dbReference>
<dbReference type="InterPro" id="IPR037523">
    <property type="entry name" value="VOC_core"/>
</dbReference>
<dbReference type="GO" id="GO:0004462">
    <property type="term" value="F:lactoylglutathione lyase activity"/>
    <property type="evidence" value="ECO:0007669"/>
    <property type="project" value="InterPro"/>
</dbReference>
<organism evidence="9 10">
    <name type="scientific">Alicyclobacillus ferrooxydans</name>
    <dbReference type="NCBI Taxonomy" id="471514"/>
    <lineage>
        <taxon>Bacteria</taxon>
        <taxon>Bacillati</taxon>
        <taxon>Bacillota</taxon>
        <taxon>Bacilli</taxon>
        <taxon>Bacillales</taxon>
        <taxon>Alicyclobacillaceae</taxon>
        <taxon>Alicyclobacillus</taxon>
    </lineage>
</organism>
<dbReference type="NCBIfam" id="TIGR03081">
    <property type="entry name" value="metmalonyl_epim"/>
    <property type="match status" value="1"/>
</dbReference>
<sequence length="286" mass="30418">MGHPIRVLVAKPGLDGHDRGALVIAQGLRDQGMEVIYTGLRQTPAQIVSTALQEDVACIGLSSLSGAHMQLFPEVARLLKEQGAEDILLVGGGVIPESDIPDLIDAGITGIFTPGTRIEDVARFIREHVRESDAKLSAVDGILPGILGIDHIGIAVADVSSALLFYTRGLGLVTSHEEIVADQGVRTVFLPVGETHIELLEPTSDESPIARFLAKHGPGLHHIAYRVASVEAALEHARELGYRLIDEKPRLGGRGKLIAFLHPKSSGGVLTELCQHTDESEEGGSS</sequence>
<dbReference type="Gene3D" id="3.10.180.10">
    <property type="entry name" value="2,3-Dihydroxybiphenyl 1,2-Dioxygenase, domain 1"/>
    <property type="match status" value="1"/>
</dbReference>
<dbReference type="InterPro" id="IPR051785">
    <property type="entry name" value="MMCE/EMCE_epimerase"/>
</dbReference>
<keyword evidence="4" id="KW-0479">Metal-binding</keyword>
<name>A0A0P9CCX2_9BACL</name>
<feature type="domain" description="VOC" evidence="8">
    <location>
        <begin position="148"/>
        <end position="276"/>
    </location>
</feature>
<dbReference type="PATRIC" id="fig|471514.4.peg.763"/>
<evidence type="ECO:0000256" key="4">
    <source>
        <dbReference type="ARBA" id="ARBA00022723"/>
    </source>
</evidence>
<evidence type="ECO:0000259" key="7">
    <source>
        <dbReference type="PROSITE" id="PS51332"/>
    </source>
</evidence>
<dbReference type="Pfam" id="PF02310">
    <property type="entry name" value="B12-binding"/>
    <property type="match status" value="1"/>
</dbReference>
<comment type="similarity">
    <text evidence="2">Belongs to the methylmalonyl-CoA epimerase family.</text>
</comment>
<dbReference type="InterPro" id="IPR006159">
    <property type="entry name" value="Acid_CoA_mut_C"/>
</dbReference>
<evidence type="ECO:0000256" key="6">
    <source>
        <dbReference type="ARBA" id="ARBA00023285"/>
    </source>
</evidence>
<dbReference type="PROSITE" id="PS51332">
    <property type="entry name" value="B12_BINDING"/>
    <property type="match status" value="1"/>
</dbReference>
<comment type="cofactor">
    <cofactor evidence="1">
        <name>adenosylcob(III)alamin</name>
        <dbReference type="ChEBI" id="CHEBI:18408"/>
    </cofactor>
</comment>